<dbReference type="Gene3D" id="3.40.50.1820">
    <property type="entry name" value="alpha/beta hydrolase"/>
    <property type="match status" value="1"/>
</dbReference>
<dbReference type="PANTHER" id="PTHR48098">
    <property type="entry name" value="ENTEROCHELIN ESTERASE-RELATED"/>
    <property type="match status" value="1"/>
</dbReference>
<sequence length="253" mass="29502">MDSYRSRKRNIRGTVREVQIQTRTLSIYLPPSYNKLSSSFPVIYVHDGGNLFHPILHELEELFSLDRAEEVILVGIEPKERLHEYTPWYSPSLSPTFPPFKGEGKAYLSFVTQTIKPYIDTSFHTKADRQNTGMIGASLGGLISLYAMYEFTDYFSKFGLLSPSLWYPNSLSYVQKNEMQMENSVFLYVGEEEGKSKVNIQRYMVENVSLVNEVFLKKLPKEQYQFILGENADHNREHFIKQFLHAIKWLYPK</sequence>
<dbReference type="EMBL" id="NPBQ01000062">
    <property type="protein sequence ID" value="PAD83338.1"/>
    <property type="molecule type" value="Genomic_DNA"/>
</dbReference>
<accession>A0AA91TSA4</accession>
<proteinExistence type="predicted"/>
<reference evidence="1 2" key="1">
    <citation type="submission" date="2017-07" db="EMBL/GenBank/DDBJ databases">
        <title>Isolation and whole genome analysis of endospore-forming bacteria from heroin.</title>
        <authorList>
            <person name="Kalinowski J."/>
            <person name="Ahrens B."/>
            <person name="Al-Dilaimi A."/>
            <person name="Winkler A."/>
            <person name="Wibberg D."/>
            <person name="Schleenbecker U."/>
            <person name="Ruckert C."/>
            <person name="Wolfel R."/>
            <person name="Grass G."/>
        </authorList>
    </citation>
    <scope>NUCLEOTIDE SEQUENCE [LARGE SCALE GENOMIC DNA]</scope>
    <source>
        <strain evidence="1 2">7521-2</strain>
    </source>
</reference>
<dbReference type="Pfam" id="PF00756">
    <property type="entry name" value="Esterase"/>
    <property type="match status" value="1"/>
</dbReference>
<dbReference type="AlphaFoldDB" id="A0AA91TSA4"/>
<gene>
    <name evidence="1" type="ORF">CHH57_10140</name>
</gene>
<dbReference type="RefSeq" id="WP_095330129.1">
    <property type="nucleotide sequence ID" value="NZ_CP026040.1"/>
</dbReference>
<dbReference type="InterPro" id="IPR000801">
    <property type="entry name" value="Esterase-like"/>
</dbReference>
<dbReference type="Proteomes" id="UP000216961">
    <property type="component" value="Unassembled WGS sequence"/>
</dbReference>
<comment type="caution">
    <text evidence="1">The sequence shown here is derived from an EMBL/GenBank/DDBJ whole genome shotgun (WGS) entry which is preliminary data.</text>
</comment>
<dbReference type="PANTHER" id="PTHR48098:SF3">
    <property type="entry name" value="IRON(III) ENTEROBACTIN ESTERASE"/>
    <property type="match status" value="1"/>
</dbReference>
<evidence type="ECO:0000313" key="1">
    <source>
        <dbReference type="EMBL" id="PAD83338.1"/>
    </source>
</evidence>
<evidence type="ECO:0008006" key="3">
    <source>
        <dbReference type="Google" id="ProtNLM"/>
    </source>
</evidence>
<dbReference type="InterPro" id="IPR050583">
    <property type="entry name" value="Mycobacterial_A85_antigen"/>
</dbReference>
<evidence type="ECO:0000313" key="2">
    <source>
        <dbReference type="Proteomes" id="UP000216961"/>
    </source>
</evidence>
<protein>
    <recommendedName>
        <fullName evidence="3">Esterase</fullName>
    </recommendedName>
</protein>
<dbReference type="SUPFAM" id="SSF53474">
    <property type="entry name" value="alpha/beta-Hydrolases"/>
    <property type="match status" value="1"/>
</dbReference>
<organism evidence="1 2">
    <name type="scientific">Niallia circulans</name>
    <name type="common">Bacillus circulans</name>
    <dbReference type="NCBI Taxonomy" id="1397"/>
    <lineage>
        <taxon>Bacteria</taxon>
        <taxon>Bacillati</taxon>
        <taxon>Bacillota</taxon>
        <taxon>Bacilli</taxon>
        <taxon>Bacillales</taxon>
        <taxon>Bacillaceae</taxon>
        <taxon>Niallia</taxon>
    </lineage>
</organism>
<dbReference type="InterPro" id="IPR029058">
    <property type="entry name" value="AB_hydrolase_fold"/>
</dbReference>
<name>A0AA91TSA4_NIACI</name>